<dbReference type="Proteomes" id="UP001341840">
    <property type="component" value="Unassembled WGS sequence"/>
</dbReference>
<proteinExistence type="predicted"/>
<evidence type="ECO:0000313" key="1">
    <source>
        <dbReference type="EMBL" id="MED6219966.1"/>
    </source>
</evidence>
<comment type="caution">
    <text evidence="1">The sequence shown here is derived from an EMBL/GenBank/DDBJ whole genome shotgun (WGS) entry which is preliminary data.</text>
</comment>
<reference evidence="1 2" key="1">
    <citation type="journal article" date="2023" name="Plants (Basel)">
        <title>Bridging the Gap: Combining Genomics and Transcriptomics Approaches to Understand Stylosanthes scabra, an Orphan Legume from the Brazilian Caatinga.</title>
        <authorList>
            <person name="Ferreira-Neto J.R.C."/>
            <person name="da Silva M.D."/>
            <person name="Binneck E."/>
            <person name="de Melo N.F."/>
            <person name="da Silva R.H."/>
            <person name="de Melo A.L.T.M."/>
            <person name="Pandolfi V."/>
            <person name="Bustamante F.O."/>
            <person name="Brasileiro-Vidal A.C."/>
            <person name="Benko-Iseppon A.M."/>
        </authorList>
    </citation>
    <scope>NUCLEOTIDE SEQUENCE [LARGE SCALE GENOMIC DNA]</scope>
    <source>
        <tissue evidence="1">Leaves</tissue>
    </source>
</reference>
<gene>
    <name evidence="1" type="ORF">PIB30_040666</name>
</gene>
<sequence length="222" mass="24781">MAPISAMIFDPLVACFCILPRENVGHQNSVTGKEACKCLMLTLDLDQTKIPGPFYRAFRGELGLEMDFFDNYGNRFPVIVKKSSSDKGTFVNGIKSIIMDYEIKHCALLKGTYVGPNRVSFSVLKSDMNPIKPPKKNRTMHGLCISDMGCVNRLQTEFSTHRRIQYGDGIRRRVHFDMSEPTLGSIMASDMLGCMNSGNGDFLSQSAFMLNQTNGQINIFPT</sequence>
<evidence type="ECO:0000313" key="2">
    <source>
        <dbReference type="Proteomes" id="UP001341840"/>
    </source>
</evidence>
<dbReference type="EMBL" id="JASCZI010272081">
    <property type="protein sequence ID" value="MED6219966.1"/>
    <property type="molecule type" value="Genomic_DNA"/>
</dbReference>
<keyword evidence="2" id="KW-1185">Reference proteome</keyword>
<protein>
    <submittedName>
        <fullName evidence="1">Uncharacterized protein</fullName>
    </submittedName>
</protein>
<name>A0ABU6ZDC4_9FABA</name>
<organism evidence="1 2">
    <name type="scientific">Stylosanthes scabra</name>
    <dbReference type="NCBI Taxonomy" id="79078"/>
    <lineage>
        <taxon>Eukaryota</taxon>
        <taxon>Viridiplantae</taxon>
        <taxon>Streptophyta</taxon>
        <taxon>Embryophyta</taxon>
        <taxon>Tracheophyta</taxon>
        <taxon>Spermatophyta</taxon>
        <taxon>Magnoliopsida</taxon>
        <taxon>eudicotyledons</taxon>
        <taxon>Gunneridae</taxon>
        <taxon>Pentapetalae</taxon>
        <taxon>rosids</taxon>
        <taxon>fabids</taxon>
        <taxon>Fabales</taxon>
        <taxon>Fabaceae</taxon>
        <taxon>Papilionoideae</taxon>
        <taxon>50 kb inversion clade</taxon>
        <taxon>dalbergioids sensu lato</taxon>
        <taxon>Dalbergieae</taxon>
        <taxon>Pterocarpus clade</taxon>
        <taxon>Stylosanthes</taxon>
    </lineage>
</organism>
<accession>A0ABU6ZDC4</accession>